<keyword evidence="3" id="KW-1185">Reference proteome</keyword>
<dbReference type="AlphaFoldDB" id="R7TIY3"/>
<accession>R7TIY3</accession>
<dbReference type="EnsemblMetazoa" id="CapteT190957">
    <property type="protein sequence ID" value="CapteP190957"/>
    <property type="gene ID" value="CapteG190957"/>
</dbReference>
<dbReference type="HOGENOM" id="CLU_1284386_0_0_1"/>
<evidence type="ECO:0000313" key="1">
    <source>
        <dbReference type="EMBL" id="ELT93778.1"/>
    </source>
</evidence>
<evidence type="ECO:0000313" key="2">
    <source>
        <dbReference type="EnsemblMetazoa" id="CapteP190957"/>
    </source>
</evidence>
<evidence type="ECO:0008006" key="4">
    <source>
        <dbReference type="Google" id="ProtNLM"/>
    </source>
</evidence>
<dbReference type="PANTHER" id="PTHR33198">
    <property type="entry name" value="ANK_REP_REGION DOMAIN-CONTAINING PROTEIN-RELATED"/>
    <property type="match status" value="1"/>
</dbReference>
<dbReference type="EMBL" id="KB309617">
    <property type="protein sequence ID" value="ELT93778.1"/>
    <property type="molecule type" value="Genomic_DNA"/>
</dbReference>
<reference evidence="1 3" key="2">
    <citation type="journal article" date="2013" name="Nature">
        <title>Insights into bilaterian evolution from three spiralian genomes.</title>
        <authorList>
            <person name="Simakov O."/>
            <person name="Marletaz F."/>
            <person name="Cho S.J."/>
            <person name="Edsinger-Gonzales E."/>
            <person name="Havlak P."/>
            <person name="Hellsten U."/>
            <person name="Kuo D.H."/>
            <person name="Larsson T."/>
            <person name="Lv J."/>
            <person name="Arendt D."/>
            <person name="Savage R."/>
            <person name="Osoegawa K."/>
            <person name="de Jong P."/>
            <person name="Grimwood J."/>
            <person name="Chapman J.A."/>
            <person name="Shapiro H."/>
            <person name="Aerts A."/>
            <person name="Otillar R.P."/>
            <person name="Terry A.Y."/>
            <person name="Boore J.L."/>
            <person name="Grigoriev I.V."/>
            <person name="Lindberg D.R."/>
            <person name="Seaver E.C."/>
            <person name="Weisblat D.A."/>
            <person name="Putnam N.H."/>
            <person name="Rokhsar D.S."/>
        </authorList>
    </citation>
    <scope>NUCLEOTIDE SEQUENCE</scope>
    <source>
        <strain evidence="1 3">I ESC-2004</strain>
    </source>
</reference>
<dbReference type="EMBL" id="AMQN01002570">
    <property type="status" value="NOT_ANNOTATED_CDS"/>
    <property type="molecule type" value="Genomic_DNA"/>
</dbReference>
<sequence length="215" mass="24223">MMNNSRTPLPNNIDGYIQVLLRPNEVQRAVAKLVDNKSCGLDGITAEHLKYADVSIVPLLAMCFTGLHSWSYLLSKQSPNDFKGTIYGHIADKDKKKFDVVVQKLDTLFTGKKKSVFARYKFWALKRTETTFDEYLSHLQTAAQQCEFAEKDLMIKDKIIFSLTLQPLKEKLLREGNATLAATIDACCASELAQISLVLITLQEKEDVDCFHNAS</sequence>
<reference evidence="2" key="3">
    <citation type="submission" date="2015-06" db="UniProtKB">
        <authorList>
            <consortium name="EnsemblMetazoa"/>
        </authorList>
    </citation>
    <scope>IDENTIFICATION</scope>
</reference>
<dbReference type="OrthoDB" id="6078110at2759"/>
<dbReference type="STRING" id="283909.R7TIY3"/>
<organism evidence="1">
    <name type="scientific">Capitella teleta</name>
    <name type="common">Polychaete worm</name>
    <dbReference type="NCBI Taxonomy" id="283909"/>
    <lineage>
        <taxon>Eukaryota</taxon>
        <taxon>Metazoa</taxon>
        <taxon>Spiralia</taxon>
        <taxon>Lophotrochozoa</taxon>
        <taxon>Annelida</taxon>
        <taxon>Polychaeta</taxon>
        <taxon>Sedentaria</taxon>
        <taxon>Scolecida</taxon>
        <taxon>Capitellidae</taxon>
        <taxon>Capitella</taxon>
    </lineage>
</organism>
<name>R7TIY3_CAPTE</name>
<gene>
    <name evidence="1" type="ORF">CAPTEDRAFT_190957</name>
</gene>
<reference evidence="3" key="1">
    <citation type="submission" date="2012-12" db="EMBL/GenBank/DDBJ databases">
        <authorList>
            <person name="Hellsten U."/>
            <person name="Grimwood J."/>
            <person name="Chapman J.A."/>
            <person name="Shapiro H."/>
            <person name="Aerts A."/>
            <person name="Otillar R.P."/>
            <person name="Terry A.Y."/>
            <person name="Boore J.L."/>
            <person name="Simakov O."/>
            <person name="Marletaz F."/>
            <person name="Cho S.-J."/>
            <person name="Edsinger-Gonzales E."/>
            <person name="Havlak P."/>
            <person name="Kuo D.-H."/>
            <person name="Larsson T."/>
            <person name="Lv J."/>
            <person name="Arendt D."/>
            <person name="Savage R."/>
            <person name="Osoegawa K."/>
            <person name="de Jong P."/>
            <person name="Lindberg D.R."/>
            <person name="Seaver E.C."/>
            <person name="Weisblat D.A."/>
            <person name="Putnam N.H."/>
            <person name="Grigoriev I.V."/>
            <person name="Rokhsar D.S."/>
        </authorList>
    </citation>
    <scope>NUCLEOTIDE SEQUENCE</scope>
    <source>
        <strain evidence="3">I ESC-2004</strain>
    </source>
</reference>
<dbReference type="EMBL" id="AMQN01002571">
    <property type="status" value="NOT_ANNOTATED_CDS"/>
    <property type="molecule type" value="Genomic_DNA"/>
</dbReference>
<proteinExistence type="predicted"/>
<protein>
    <recommendedName>
        <fullName evidence="4">Retrotransposon gag domain-containing protein</fullName>
    </recommendedName>
</protein>
<dbReference type="Proteomes" id="UP000014760">
    <property type="component" value="Unassembled WGS sequence"/>
</dbReference>
<evidence type="ECO:0000313" key="3">
    <source>
        <dbReference type="Proteomes" id="UP000014760"/>
    </source>
</evidence>